<sequence>MSDKEIYELDVVIDNRDIDKTEKKLKGLDKLLQQTQRRASVLGKTKIAPKVNLDDRVTSKVTRIRYNLMKLDRMKVTPVATLIDHVSSNIGGIRASLASLTQTRRSVAVDGVAWDIVIGKSFDDWIGSDGQSTLAKISSAIGTALGNGLRGFIMQALGLAEVPKATREFDYLEKGSNPLEEESPYAEAGRRAGETFFQSFLGVLDSEQVASKLGNIPLNNGDQDKKSGLGGYLKEIGSKLAVSLPVTILSKSLSAPLMNMGKKLLKLVGIGKKAGVATEVATGVETTTGTLSRTATLGTRGNIFSKALTKVFSYGSKALNYGSKTFAKVIPYGSKALNYGSNALTKALPYGSKALSFLKGPTNLAGLVFSIYETQKFMDRTGMSDMVRDTPERIWEGMNTPITEINGKPVEGMGYFEHWAEIGKEGYNSVTSKDTWGKYWDLIKSSWDKMRNGEKIYNSSEDNNSQQFFTEDQLSSFGETLNDSNKQPMVSVSTTPGTVNLTVQKDEIDYEQLANLAGWQIADAVKYSMQNLKE</sequence>
<name>A0ABQ1YJX3_9BACL</name>
<dbReference type="RefSeq" id="WP_188540260.1">
    <property type="nucleotide sequence ID" value="NZ_BMFT01000001.1"/>
</dbReference>
<reference evidence="2" key="1">
    <citation type="journal article" date="2019" name="Int. J. Syst. Evol. Microbiol.">
        <title>The Global Catalogue of Microorganisms (GCM) 10K type strain sequencing project: providing services to taxonomists for standard genome sequencing and annotation.</title>
        <authorList>
            <consortium name="The Broad Institute Genomics Platform"/>
            <consortium name="The Broad Institute Genome Sequencing Center for Infectious Disease"/>
            <person name="Wu L."/>
            <person name="Ma J."/>
        </authorList>
    </citation>
    <scope>NUCLEOTIDE SEQUENCE [LARGE SCALE GENOMIC DNA]</scope>
    <source>
        <strain evidence="2">CGMCC 1.12769</strain>
    </source>
</reference>
<dbReference type="Proteomes" id="UP000659344">
    <property type="component" value="Unassembled WGS sequence"/>
</dbReference>
<keyword evidence="2" id="KW-1185">Reference proteome</keyword>
<protein>
    <submittedName>
        <fullName evidence="1">Uncharacterized protein</fullName>
    </submittedName>
</protein>
<evidence type="ECO:0000313" key="2">
    <source>
        <dbReference type="Proteomes" id="UP000659344"/>
    </source>
</evidence>
<proteinExistence type="predicted"/>
<accession>A0ABQ1YJX3</accession>
<gene>
    <name evidence="1" type="ORF">GCM10008013_30680</name>
</gene>
<comment type="caution">
    <text evidence="1">The sequence shown here is derived from an EMBL/GenBank/DDBJ whole genome shotgun (WGS) entry which is preliminary data.</text>
</comment>
<dbReference type="EMBL" id="BMFT01000001">
    <property type="protein sequence ID" value="GGH28569.1"/>
    <property type="molecule type" value="Genomic_DNA"/>
</dbReference>
<organism evidence="1 2">
    <name type="scientific">Paenibacillus segetis</name>
    <dbReference type="NCBI Taxonomy" id="1325360"/>
    <lineage>
        <taxon>Bacteria</taxon>
        <taxon>Bacillati</taxon>
        <taxon>Bacillota</taxon>
        <taxon>Bacilli</taxon>
        <taxon>Bacillales</taxon>
        <taxon>Paenibacillaceae</taxon>
        <taxon>Paenibacillus</taxon>
    </lineage>
</organism>
<evidence type="ECO:0000313" key="1">
    <source>
        <dbReference type="EMBL" id="GGH28569.1"/>
    </source>
</evidence>